<comment type="caution">
    <text evidence="1">The sequence shown here is derived from an EMBL/GenBank/DDBJ whole genome shotgun (WGS) entry which is preliminary data.</text>
</comment>
<name>A0A4Q7VP46_9BURK</name>
<proteinExistence type="predicted"/>
<dbReference type="RefSeq" id="WP_130432674.1">
    <property type="nucleotide sequence ID" value="NZ_SHKP01000006.1"/>
</dbReference>
<dbReference type="EMBL" id="SHKP01000006">
    <property type="protein sequence ID" value="RZT98173.1"/>
    <property type="molecule type" value="Genomic_DNA"/>
</dbReference>
<dbReference type="AlphaFoldDB" id="A0A4Q7VP46"/>
<keyword evidence="2" id="KW-1185">Reference proteome</keyword>
<protein>
    <submittedName>
        <fullName evidence="1">Uncharacterized protein</fullName>
    </submittedName>
</protein>
<evidence type="ECO:0000313" key="2">
    <source>
        <dbReference type="Proteomes" id="UP000293671"/>
    </source>
</evidence>
<gene>
    <name evidence="1" type="ORF">EV670_2583</name>
</gene>
<dbReference type="Proteomes" id="UP000293671">
    <property type="component" value="Unassembled WGS sequence"/>
</dbReference>
<accession>A0A4Q7VP46</accession>
<sequence>MIELELWSAPGQDLPAGFGKVVSELARLALGLSPNVVLGLSRVPDETDSDNLQAAIREGELSEYEFERFCEARSLEADVRCSHSACRFLAYAFGEPLAWVHIPDGEEGADAAHRVLHWARGEGHCLIEPHQLFCVLDAAQVVRRLPVAS</sequence>
<reference evidence="1 2" key="1">
    <citation type="submission" date="2019-02" db="EMBL/GenBank/DDBJ databases">
        <title>Genomic Encyclopedia of Type Strains, Phase IV (KMG-IV): sequencing the most valuable type-strain genomes for metagenomic binning, comparative biology and taxonomic classification.</title>
        <authorList>
            <person name="Goeker M."/>
        </authorList>
    </citation>
    <scope>NUCLEOTIDE SEQUENCE [LARGE SCALE GENOMIC DNA]</scope>
    <source>
        <strain evidence="1 2">DSM 19570</strain>
    </source>
</reference>
<organism evidence="1 2">
    <name type="scientific">Rivibacter subsaxonicus</name>
    <dbReference type="NCBI Taxonomy" id="457575"/>
    <lineage>
        <taxon>Bacteria</taxon>
        <taxon>Pseudomonadati</taxon>
        <taxon>Pseudomonadota</taxon>
        <taxon>Betaproteobacteria</taxon>
        <taxon>Burkholderiales</taxon>
        <taxon>Rivibacter</taxon>
    </lineage>
</organism>
<dbReference type="OrthoDB" id="8917712at2"/>
<evidence type="ECO:0000313" key="1">
    <source>
        <dbReference type="EMBL" id="RZT98173.1"/>
    </source>
</evidence>